<keyword evidence="2" id="KW-1133">Transmembrane helix</keyword>
<feature type="transmembrane region" description="Helical" evidence="2">
    <location>
        <begin position="7"/>
        <end position="27"/>
    </location>
</feature>
<dbReference type="Proteomes" id="UP000198510">
    <property type="component" value="Unassembled WGS sequence"/>
</dbReference>
<feature type="region of interest" description="Disordered" evidence="1">
    <location>
        <begin position="306"/>
        <end position="333"/>
    </location>
</feature>
<proteinExistence type="predicted"/>
<accession>A0A1G9AHS4</accession>
<dbReference type="Pfam" id="PF02470">
    <property type="entry name" value="MlaD"/>
    <property type="match status" value="1"/>
</dbReference>
<evidence type="ECO:0000313" key="4">
    <source>
        <dbReference type="EMBL" id="SDK26783.1"/>
    </source>
</evidence>
<evidence type="ECO:0000313" key="5">
    <source>
        <dbReference type="Proteomes" id="UP000198510"/>
    </source>
</evidence>
<dbReference type="PANTHER" id="PTHR33371">
    <property type="entry name" value="INTERMEMBRANE PHOSPHOLIPID TRANSPORT SYSTEM BINDING PROTEIN MLAD-RELATED"/>
    <property type="match status" value="1"/>
</dbReference>
<protein>
    <submittedName>
        <fullName evidence="4">Phospholipid/cholesterol/gamma-HCH transport system substrate-binding protein</fullName>
    </submittedName>
</protein>
<organism evidence="4 5">
    <name type="scientific">Catalinimonas alkaloidigena</name>
    <dbReference type="NCBI Taxonomy" id="1075417"/>
    <lineage>
        <taxon>Bacteria</taxon>
        <taxon>Pseudomonadati</taxon>
        <taxon>Bacteroidota</taxon>
        <taxon>Cytophagia</taxon>
        <taxon>Cytophagales</taxon>
        <taxon>Catalimonadaceae</taxon>
        <taxon>Catalinimonas</taxon>
    </lineage>
</organism>
<evidence type="ECO:0000256" key="1">
    <source>
        <dbReference type="SAM" id="MobiDB-lite"/>
    </source>
</evidence>
<feature type="compositionally biased region" description="Acidic residues" evidence="1">
    <location>
        <begin position="312"/>
        <end position="321"/>
    </location>
</feature>
<evidence type="ECO:0000259" key="3">
    <source>
        <dbReference type="Pfam" id="PF02470"/>
    </source>
</evidence>
<dbReference type="RefSeq" id="WP_089679843.1">
    <property type="nucleotide sequence ID" value="NZ_FNFO01000002.1"/>
</dbReference>
<dbReference type="PANTHER" id="PTHR33371:SF4">
    <property type="entry name" value="INTERMEMBRANE PHOSPHOLIPID TRANSPORT SYSTEM BINDING PROTEIN MLAD"/>
    <property type="match status" value="1"/>
</dbReference>
<dbReference type="Gene3D" id="1.10.287.950">
    <property type="entry name" value="Methyl-accepting chemotaxis protein"/>
    <property type="match status" value="1"/>
</dbReference>
<dbReference type="InterPro" id="IPR003399">
    <property type="entry name" value="Mce/MlaD"/>
</dbReference>
<dbReference type="OrthoDB" id="9769132at2"/>
<evidence type="ECO:0000256" key="2">
    <source>
        <dbReference type="SAM" id="Phobius"/>
    </source>
</evidence>
<gene>
    <name evidence="4" type="ORF">SAMN05421823_102303</name>
</gene>
<dbReference type="InterPro" id="IPR052336">
    <property type="entry name" value="MlaD_Phospholipid_Transporter"/>
</dbReference>
<dbReference type="EMBL" id="FNFO01000002">
    <property type="protein sequence ID" value="SDK26783.1"/>
    <property type="molecule type" value="Genomic_DNA"/>
</dbReference>
<feature type="compositionally biased region" description="Low complexity" evidence="1">
    <location>
        <begin position="322"/>
        <end position="333"/>
    </location>
</feature>
<sequence>MKVSKEFKVGLLTLVSGTILYLGFNFLKGADLFSSSRTYYTFYENVDGLTVSNAVMLNGLAVGRVEEIKRLPERNNMLQVAIDIDDDIVLGRESRAVLTDGDLLGGKMIRLELGDVKVALNAEDTLTGTVDESIVDLLQEKTLPVMDNLNQMSNTLNGIISGFSGTADSVNMMLREARLSTNQLRLTLSENRENILGITRDLSQFTGSLTEYDAQIGPMLTKLNAVADTLQQMELAAAVQNVNQSVANLNATLAKVNKGEGTLGKLANDAAMYNNLNASLSSLDELLVDLREHPKRYVHFSIFGRKDKSDKDDDQEEETTPESEVTTYEGTLP</sequence>
<dbReference type="AlphaFoldDB" id="A0A1G9AHS4"/>
<name>A0A1G9AHS4_9BACT</name>
<keyword evidence="5" id="KW-1185">Reference proteome</keyword>
<keyword evidence="2" id="KW-0472">Membrane</keyword>
<keyword evidence="2" id="KW-0812">Transmembrane</keyword>
<reference evidence="4 5" key="1">
    <citation type="submission" date="2016-10" db="EMBL/GenBank/DDBJ databases">
        <authorList>
            <person name="de Groot N.N."/>
        </authorList>
    </citation>
    <scope>NUCLEOTIDE SEQUENCE [LARGE SCALE GENOMIC DNA]</scope>
    <source>
        <strain evidence="4 5">DSM 25186</strain>
    </source>
</reference>
<feature type="domain" description="Mce/MlaD" evidence="3">
    <location>
        <begin position="37"/>
        <end position="112"/>
    </location>
</feature>
<dbReference type="STRING" id="1075417.SAMN05421823_102303"/>